<protein>
    <submittedName>
        <fullName evidence="2">Uncharacterized protein</fullName>
    </submittedName>
</protein>
<keyword evidence="3" id="KW-1185">Reference proteome</keyword>
<keyword evidence="1" id="KW-1133">Transmembrane helix</keyword>
<feature type="transmembrane region" description="Helical" evidence="1">
    <location>
        <begin position="108"/>
        <end position="130"/>
    </location>
</feature>
<keyword evidence="1" id="KW-0472">Membrane</keyword>
<feature type="transmembrane region" description="Helical" evidence="1">
    <location>
        <begin position="75"/>
        <end position="96"/>
    </location>
</feature>
<feature type="transmembrane region" description="Helical" evidence="1">
    <location>
        <begin position="7"/>
        <end position="32"/>
    </location>
</feature>
<gene>
    <name evidence="2" type="ORF">OE105_00450</name>
</gene>
<dbReference type="KEGG" id="fhl:OE105_00450"/>
<proteinExistence type="predicted"/>
<accession>A0A9E8M0G4</accession>
<dbReference type="Proteomes" id="UP001164726">
    <property type="component" value="Chromosome"/>
</dbReference>
<evidence type="ECO:0000256" key="1">
    <source>
        <dbReference type="SAM" id="Phobius"/>
    </source>
</evidence>
<keyword evidence="1" id="KW-0812">Transmembrane</keyword>
<feature type="transmembrane region" description="Helical" evidence="1">
    <location>
        <begin position="44"/>
        <end position="63"/>
    </location>
</feature>
<evidence type="ECO:0000313" key="3">
    <source>
        <dbReference type="Proteomes" id="UP001164726"/>
    </source>
</evidence>
<dbReference type="RefSeq" id="WP_275420779.1">
    <property type="nucleotide sequence ID" value="NZ_CP106877.1"/>
</dbReference>
<organism evidence="2 3">
    <name type="scientific">Fervidibacillus halotolerans</name>
    <dbReference type="NCBI Taxonomy" id="2980027"/>
    <lineage>
        <taxon>Bacteria</taxon>
        <taxon>Bacillati</taxon>
        <taxon>Bacillota</taxon>
        <taxon>Bacilli</taxon>
        <taxon>Bacillales</taxon>
        <taxon>Bacillaceae</taxon>
        <taxon>Fervidibacillus</taxon>
    </lineage>
</organism>
<dbReference type="AlphaFoldDB" id="A0A9E8M0G4"/>
<evidence type="ECO:0000313" key="2">
    <source>
        <dbReference type="EMBL" id="WAA12650.1"/>
    </source>
</evidence>
<dbReference type="EMBL" id="CP106877">
    <property type="protein sequence ID" value="WAA12650.1"/>
    <property type="molecule type" value="Genomic_DNA"/>
</dbReference>
<name>A0A9E8M0G4_9BACI</name>
<reference evidence="2" key="1">
    <citation type="submission" date="2022-09" db="EMBL/GenBank/DDBJ databases">
        <title>Complete Genomes of Fervidibacillus albus and Fervidibacillus halotolerans isolated from tidal flat sediments.</title>
        <authorList>
            <person name="Kwon K.K."/>
            <person name="Yang S.-H."/>
            <person name="Park M.J."/>
            <person name="Oh H.-M."/>
        </authorList>
    </citation>
    <scope>NUCLEOTIDE SEQUENCE</scope>
    <source>
        <strain evidence="2">MEBiC13594</strain>
    </source>
</reference>
<sequence>MHYFFKLNVVSVFIAFLYFLNAELLINSYRIWILENYDDIFDDYIYPTKYLILLLSLVSLFFIIKKWLHGRMGNFWIMLLWVPYAIMLMRLFIIFFPLGDGEDPGPGFGFYMLFEFLMYQMFLFFTIMLSNAFSKNTFDKVSG</sequence>